<organism evidence="5 6">
    <name type="scientific">Solibacillus faecavium</name>
    <dbReference type="NCBI Taxonomy" id="2762221"/>
    <lineage>
        <taxon>Bacteria</taxon>
        <taxon>Bacillati</taxon>
        <taxon>Bacillota</taxon>
        <taxon>Bacilli</taxon>
        <taxon>Bacillales</taxon>
        <taxon>Caryophanaceae</taxon>
        <taxon>Solibacillus</taxon>
    </lineage>
</organism>
<proteinExistence type="inferred from homology"/>
<evidence type="ECO:0000256" key="1">
    <source>
        <dbReference type="ARBA" id="ARBA00010990"/>
    </source>
</evidence>
<comment type="similarity">
    <text evidence="1">Belongs to the P-Pant transferase superfamily. Gsp/Sfp/HetI/AcpT family.</text>
</comment>
<gene>
    <name evidence="5" type="ORF">H9635_08455</name>
</gene>
<keyword evidence="6" id="KW-1185">Reference proteome</keyword>
<dbReference type="Pfam" id="PF22624">
    <property type="entry name" value="AASDHPPT_N"/>
    <property type="match status" value="1"/>
</dbReference>
<reference evidence="5 6" key="1">
    <citation type="submission" date="2020-08" db="EMBL/GenBank/DDBJ databases">
        <title>A Genomic Blueprint of the Chicken Gut Microbiome.</title>
        <authorList>
            <person name="Gilroy R."/>
            <person name="Ravi A."/>
            <person name="Getino M."/>
            <person name="Pursley I."/>
            <person name="Horton D.L."/>
            <person name="Alikhan N.-F."/>
            <person name="Baker D."/>
            <person name="Gharbi K."/>
            <person name="Hall N."/>
            <person name="Watson M."/>
            <person name="Adriaenssens E.M."/>
            <person name="Foster-Nyarko E."/>
            <person name="Jarju S."/>
            <person name="Secka A."/>
            <person name="Antonio M."/>
            <person name="Oren A."/>
            <person name="Chaudhuri R."/>
            <person name="La Ragione R.M."/>
            <person name="Hildebrand F."/>
            <person name="Pallen M.J."/>
        </authorList>
    </citation>
    <scope>NUCLEOTIDE SEQUENCE [LARGE SCALE GENOMIC DNA]</scope>
    <source>
        <strain evidence="5 6">A46</strain>
    </source>
</reference>
<evidence type="ECO:0000259" key="4">
    <source>
        <dbReference type="Pfam" id="PF22624"/>
    </source>
</evidence>
<feature type="domain" description="4'-phosphopantetheinyl transferase N-terminal" evidence="4">
    <location>
        <begin position="13"/>
        <end position="92"/>
    </location>
</feature>
<evidence type="ECO:0000313" key="6">
    <source>
        <dbReference type="Proteomes" id="UP000619101"/>
    </source>
</evidence>
<protein>
    <submittedName>
        <fullName evidence="5">4'-phosphopantetheinyl transferase superfamily protein</fullName>
    </submittedName>
</protein>
<dbReference type="InterPro" id="IPR050559">
    <property type="entry name" value="P-Pant_transferase_sf"/>
</dbReference>
<evidence type="ECO:0000256" key="2">
    <source>
        <dbReference type="ARBA" id="ARBA00022679"/>
    </source>
</evidence>
<dbReference type="Proteomes" id="UP000619101">
    <property type="component" value="Unassembled WGS sequence"/>
</dbReference>
<evidence type="ECO:0000259" key="3">
    <source>
        <dbReference type="Pfam" id="PF01648"/>
    </source>
</evidence>
<dbReference type="EMBL" id="JACSPZ010000003">
    <property type="protein sequence ID" value="MBD8036772.1"/>
    <property type="molecule type" value="Genomic_DNA"/>
</dbReference>
<dbReference type="Gene3D" id="3.90.470.20">
    <property type="entry name" value="4'-phosphopantetheinyl transferase domain"/>
    <property type="match status" value="2"/>
</dbReference>
<evidence type="ECO:0000313" key="5">
    <source>
        <dbReference type="EMBL" id="MBD8036772.1"/>
    </source>
</evidence>
<sequence length="212" mass="24599">MTTIAYCKIDDMPAEWQYYLPFLEAEVVQRVERMRKVEDQLRTVCAHLLTKMEFTTTFQKELCIYKDSNGKYQTGQDFHFNISHSGDYVACAFSAFPVGIDIEQHVKRDFSLFQSLWSEEEKQLYPLHEQEAFYGLWTAKESYGKYKGFGLHTSLTEATIQRDGLIHLPLGIEQAHVIPFFIAPNYSATLCTEDSLDAVTPYKWGQIEAFFK</sequence>
<dbReference type="InterPro" id="IPR037143">
    <property type="entry name" value="4-PPantetheinyl_Trfase_dom_sf"/>
</dbReference>
<dbReference type="InterPro" id="IPR055066">
    <property type="entry name" value="AASDHPPT_N"/>
</dbReference>
<dbReference type="GO" id="GO:0016740">
    <property type="term" value="F:transferase activity"/>
    <property type="evidence" value="ECO:0007669"/>
    <property type="project" value="UniProtKB-KW"/>
</dbReference>
<dbReference type="InterPro" id="IPR008278">
    <property type="entry name" value="4-PPantetheinyl_Trfase_dom"/>
</dbReference>
<dbReference type="PANTHER" id="PTHR12215">
    <property type="entry name" value="PHOSPHOPANTETHEINE TRANSFERASE"/>
    <property type="match status" value="1"/>
</dbReference>
<keyword evidence="2 5" id="KW-0808">Transferase</keyword>
<dbReference type="RefSeq" id="WP_191699749.1">
    <property type="nucleotide sequence ID" value="NZ_JACSPZ010000003.1"/>
</dbReference>
<accession>A0ABR8XXT5</accession>
<dbReference type="SUPFAM" id="SSF56214">
    <property type="entry name" value="4'-phosphopantetheinyl transferase"/>
    <property type="match status" value="2"/>
</dbReference>
<feature type="domain" description="4'-phosphopantetheinyl transferase" evidence="3">
    <location>
        <begin position="97"/>
        <end position="163"/>
    </location>
</feature>
<dbReference type="PANTHER" id="PTHR12215:SF10">
    <property type="entry name" value="L-AMINOADIPATE-SEMIALDEHYDE DEHYDROGENASE-PHOSPHOPANTETHEINYL TRANSFERASE"/>
    <property type="match status" value="1"/>
</dbReference>
<dbReference type="Pfam" id="PF01648">
    <property type="entry name" value="ACPS"/>
    <property type="match status" value="1"/>
</dbReference>
<comment type="caution">
    <text evidence="5">The sequence shown here is derived from an EMBL/GenBank/DDBJ whole genome shotgun (WGS) entry which is preliminary data.</text>
</comment>
<name>A0ABR8XXT5_9BACL</name>